<dbReference type="InterPro" id="IPR035979">
    <property type="entry name" value="RBD_domain_sf"/>
</dbReference>
<keyword evidence="6" id="KW-1185">Reference proteome</keyword>
<reference evidence="6" key="1">
    <citation type="submission" date="2016-05" db="EMBL/GenBank/DDBJ databases">
        <title>Comparative genomics of biotechnologically important yeasts.</title>
        <authorList>
            <consortium name="DOE Joint Genome Institute"/>
            <person name="Riley R."/>
            <person name="Haridas S."/>
            <person name="Wolfe K.H."/>
            <person name="Lopes M.R."/>
            <person name="Hittinger C.T."/>
            <person name="Goker M."/>
            <person name="Salamov A."/>
            <person name="Wisecaver J."/>
            <person name="Long T.M."/>
            <person name="Aerts A.L."/>
            <person name="Barry K."/>
            <person name="Choi C."/>
            <person name="Clum A."/>
            <person name="Coughlan A.Y."/>
            <person name="Deshpande S."/>
            <person name="Douglass A.P."/>
            <person name="Hanson S.J."/>
            <person name="Klenk H.-P."/>
            <person name="Labutti K."/>
            <person name="Lapidus A."/>
            <person name="Lindquist E."/>
            <person name="Lipzen A."/>
            <person name="Meier-Kolthoff J.P."/>
            <person name="Ohm R.A."/>
            <person name="Otillar R.P."/>
            <person name="Pangilinan J."/>
            <person name="Peng Y."/>
            <person name="Rokas A."/>
            <person name="Rosa C.A."/>
            <person name="Scheuner C."/>
            <person name="Sibirny A.A."/>
            <person name="Slot J.C."/>
            <person name="Stielow J.B."/>
            <person name="Sun H."/>
            <person name="Kurtzman C.P."/>
            <person name="Blackwell M."/>
            <person name="Grigoriev I.V."/>
            <person name="Jeffries T.W."/>
        </authorList>
    </citation>
    <scope>NUCLEOTIDE SEQUENCE [LARGE SCALE GENOMIC DNA]</scope>
    <source>
        <strain evidence="6">NRRL Y-2460</strain>
    </source>
</reference>
<dbReference type="PROSITE" id="PS50102">
    <property type="entry name" value="RRM"/>
    <property type="match status" value="1"/>
</dbReference>
<gene>
    <name evidence="5" type="ORF">PACTADRAFT_51984</name>
</gene>
<keyword evidence="1 2" id="KW-0694">RNA-binding</keyword>
<organism evidence="5 6">
    <name type="scientific">Pachysolen tannophilus NRRL Y-2460</name>
    <dbReference type="NCBI Taxonomy" id="669874"/>
    <lineage>
        <taxon>Eukaryota</taxon>
        <taxon>Fungi</taxon>
        <taxon>Dikarya</taxon>
        <taxon>Ascomycota</taxon>
        <taxon>Saccharomycotina</taxon>
        <taxon>Pichiomycetes</taxon>
        <taxon>Pachysolenaceae</taxon>
        <taxon>Pachysolen</taxon>
    </lineage>
</organism>
<feature type="compositionally biased region" description="Basic and acidic residues" evidence="3">
    <location>
        <begin position="234"/>
        <end position="244"/>
    </location>
</feature>
<feature type="compositionally biased region" description="Low complexity" evidence="3">
    <location>
        <begin position="15"/>
        <end position="28"/>
    </location>
</feature>
<dbReference type="PANTHER" id="PTHR23236">
    <property type="entry name" value="EUKARYOTIC TRANSLATION INITIATION FACTOR 4B/4H"/>
    <property type="match status" value="1"/>
</dbReference>
<evidence type="ECO:0000313" key="5">
    <source>
        <dbReference type="EMBL" id="ODV93389.1"/>
    </source>
</evidence>
<name>A0A1E4TNU0_PACTA</name>
<dbReference type="SMART" id="SM00360">
    <property type="entry name" value="RRM"/>
    <property type="match status" value="1"/>
</dbReference>
<sequence length="244" mass="26414">MSDQENSSDSNTPSQQQQPQQQQQQPQQELSAEAKNEIQQEVDSRSIYVGNVDYSSTPEELEQFFNRAGVINRITILYNKYTGKPKGYAYIEFDATSSVEPALQFNGTEFKGRELKVVEKRTNVPGLNRRPYRSGRGGSSNSFRGRGSGSGSGSGDFRGGFRGSSGFRGGSFRGGSFRGGSFRGGRGGSGGGFRGGRGGFRRIDAESGDNSKIENEVGVNTNTNTDLESGGDQDIEKITNVEKN</sequence>
<dbReference type="GO" id="GO:0008143">
    <property type="term" value="F:poly(A) binding"/>
    <property type="evidence" value="ECO:0007669"/>
    <property type="project" value="TreeGrafter"/>
</dbReference>
<dbReference type="Pfam" id="PF00076">
    <property type="entry name" value="RRM_1"/>
    <property type="match status" value="1"/>
</dbReference>
<dbReference type="InterPro" id="IPR012677">
    <property type="entry name" value="Nucleotide-bd_a/b_plait_sf"/>
</dbReference>
<dbReference type="PANTHER" id="PTHR23236:SF12">
    <property type="entry name" value="EUKARYOTIC INITIATION FACTOR 4B-RELATED"/>
    <property type="match status" value="1"/>
</dbReference>
<dbReference type="SUPFAM" id="SSF54928">
    <property type="entry name" value="RNA-binding domain, RBD"/>
    <property type="match status" value="1"/>
</dbReference>
<dbReference type="EMBL" id="KV454018">
    <property type="protein sequence ID" value="ODV93389.1"/>
    <property type="molecule type" value="Genomic_DNA"/>
</dbReference>
<dbReference type="CDD" id="cd12306">
    <property type="entry name" value="RRM_II_PABPs"/>
    <property type="match status" value="1"/>
</dbReference>
<evidence type="ECO:0000313" key="6">
    <source>
        <dbReference type="Proteomes" id="UP000094236"/>
    </source>
</evidence>
<dbReference type="OrthoDB" id="4726at2759"/>
<evidence type="ECO:0000256" key="1">
    <source>
        <dbReference type="ARBA" id="ARBA00022884"/>
    </source>
</evidence>
<dbReference type="Gene3D" id="3.30.70.330">
    <property type="match status" value="1"/>
</dbReference>
<accession>A0A1E4TNU0</accession>
<feature type="region of interest" description="Disordered" evidence="3">
    <location>
        <begin position="1"/>
        <end position="42"/>
    </location>
</feature>
<dbReference type="GO" id="GO:0005737">
    <property type="term" value="C:cytoplasm"/>
    <property type="evidence" value="ECO:0007669"/>
    <property type="project" value="TreeGrafter"/>
</dbReference>
<evidence type="ECO:0000259" key="4">
    <source>
        <dbReference type="PROSITE" id="PS50102"/>
    </source>
</evidence>
<dbReference type="AlphaFoldDB" id="A0A1E4TNU0"/>
<dbReference type="Proteomes" id="UP000094236">
    <property type="component" value="Unassembled WGS sequence"/>
</dbReference>
<evidence type="ECO:0000256" key="3">
    <source>
        <dbReference type="SAM" id="MobiDB-lite"/>
    </source>
</evidence>
<feature type="compositionally biased region" description="Basic and acidic residues" evidence="3">
    <location>
        <begin position="201"/>
        <end position="215"/>
    </location>
</feature>
<feature type="compositionally biased region" description="Gly residues" evidence="3">
    <location>
        <begin position="146"/>
        <end position="198"/>
    </location>
</feature>
<feature type="domain" description="RRM" evidence="4">
    <location>
        <begin position="45"/>
        <end position="122"/>
    </location>
</feature>
<dbReference type="InterPro" id="IPR000504">
    <property type="entry name" value="RRM_dom"/>
</dbReference>
<dbReference type="STRING" id="669874.A0A1E4TNU0"/>
<evidence type="ECO:0000256" key="2">
    <source>
        <dbReference type="PROSITE-ProRule" id="PRU00176"/>
    </source>
</evidence>
<feature type="compositionally biased region" description="Basic and acidic residues" evidence="3">
    <location>
        <begin position="32"/>
        <end position="42"/>
    </location>
</feature>
<feature type="region of interest" description="Disordered" evidence="3">
    <location>
        <begin position="121"/>
        <end position="244"/>
    </location>
</feature>
<protein>
    <recommendedName>
        <fullName evidence="4">RRM domain-containing protein</fullName>
    </recommendedName>
</protein>
<proteinExistence type="predicted"/>
<feature type="compositionally biased region" description="Polar residues" evidence="3">
    <location>
        <begin position="1"/>
        <end position="14"/>
    </location>
</feature>